<keyword evidence="7" id="KW-0482">Metalloprotease</keyword>
<dbReference type="PROSITE" id="PS51885">
    <property type="entry name" value="NEPRILYSIN"/>
    <property type="match status" value="1"/>
</dbReference>
<feature type="domain" description="Peptidase M13 C-terminal" evidence="9">
    <location>
        <begin position="466"/>
        <end position="667"/>
    </location>
</feature>
<evidence type="ECO:0000313" key="11">
    <source>
        <dbReference type="EMBL" id="GAA5144622.1"/>
    </source>
</evidence>
<dbReference type="InterPro" id="IPR000718">
    <property type="entry name" value="Peptidase_M13"/>
</dbReference>
<evidence type="ECO:0000256" key="3">
    <source>
        <dbReference type="ARBA" id="ARBA00022670"/>
    </source>
</evidence>
<evidence type="ECO:0000313" key="12">
    <source>
        <dbReference type="Proteomes" id="UP001428817"/>
    </source>
</evidence>
<dbReference type="InterPro" id="IPR042089">
    <property type="entry name" value="Peptidase_M13_dom_2"/>
</dbReference>
<dbReference type="Proteomes" id="UP001428817">
    <property type="component" value="Unassembled WGS sequence"/>
</dbReference>
<evidence type="ECO:0000256" key="4">
    <source>
        <dbReference type="ARBA" id="ARBA00022723"/>
    </source>
</evidence>
<dbReference type="Pfam" id="PF01431">
    <property type="entry name" value="Peptidase_M13"/>
    <property type="match status" value="1"/>
</dbReference>
<proteinExistence type="inferred from homology"/>
<dbReference type="InterPro" id="IPR024079">
    <property type="entry name" value="MetalloPept_cat_dom_sf"/>
</dbReference>
<feature type="compositionally biased region" description="Basic and acidic residues" evidence="8">
    <location>
        <begin position="620"/>
        <end position="630"/>
    </location>
</feature>
<accession>A0ABP9PD15</accession>
<evidence type="ECO:0000256" key="7">
    <source>
        <dbReference type="ARBA" id="ARBA00023049"/>
    </source>
</evidence>
<gene>
    <name evidence="11" type="ORF">GCM10023321_01300</name>
</gene>
<dbReference type="Gene3D" id="3.40.390.10">
    <property type="entry name" value="Collagenase (Catalytic Domain)"/>
    <property type="match status" value="1"/>
</dbReference>
<organism evidence="11 12">
    <name type="scientific">Pseudonocardia eucalypti</name>
    <dbReference type="NCBI Taxonomy" id="648755"/>
    <lineage>
        <taxon>Bacteria</taxon>
        <taxon>Bacillati</taxon>
        <taxon>Actinomycetota</taxon>
        <taxon>Actinomycetes</taxon>
        <taxon>Pseudonocardiales</taxon>
        <taxon>Pseudonocardiaceae</taxon>
        <taxon>Pseudonocardia</taxon>
    </lineage>
</organism>
<name>A0ABP9PD15_9PSEU</name>
<dbReference type="CDD" id="cd08662">
    <property type="entry name" value="M13"/>
    <property type="match status" value="1"/>
</dbReference>
<dbReference type="EMBL" id="BAABJP010000001">
    <property type="protein sequence ID" value="GAA5144622.1"/>
    <property type="molecule type" value="Genomic_DNA"/>
</dbReference>
<dbReference type="PANTHER" id="PTHR11733:SF167">
    <property type="entry name" value="FI17812P1-RELATED"/>
    <property type="match status" value="1"/>
</dbReference>
<dbReference type="PANTHER" id="PTHR11733">
    <property type="entry name" value="ZINC METALLOPROTEASE FAMILY M13 NEPRILYSIN-RELATED"/>
    <property type="match status" value="1"/>
</dbReference>
<dbReference type="SUPFAM" id="SSF55486">
    <property type="entry name" value="Metalloproteases ('zincins'), catalytic domain"/>
    <property type="match status" value="1"/>
</dbReference>
<dbReference type="Pfam" id="PF05649">
    <property type="entry name" value="Peptidase_M13_N"/>
    <property type="match status" value="1"/>
</dbReference>
<evidence type="ECO:0000256" key="5">
    <source>
        <dbReference type="ARBA" id="ARBA00022801"/>
    </source>
</evidence>
<dbReference type="InterPro" id="IPR018497">
    <property type="entry name" value="Peptidase_M13_C"/>
</dbReference>
<evidence type="ECO:0000259" key="10">
    <source>
        <dbReference type="Pfam" id="PF05649"/>
    </source>
</evidence>
<comment type="caution">
    <text evidence="11">The sequence shown here is derived from an EMBL/GenBank/DDBJ whole genome shotgun (WGS) entry which is preliminary data.</text>
</comment>
<keyword evidence="4" id="KW-0479">Metal-binding</keyword>
<evidence type="ECO:0000256" key="8">
    <source>
        <dbReference type="SAM" id="MobiDB-lite"/>
    </source>
</evidence>
<dbReference type="Gene3D" id="1.10.1380.10">
    <property type="entry name" value="Neutral endopeptidase , domain2"/>
    <property type="match status" value="1"/>
</dbReference>
<keyword evidence="5" id="KW-0378">Hydrolase</keyword>
<evidence type="ECO:0000256" key="6">
    <source>
        <dbReference type="ARBA" id="ARBA00022833"/>
    </source>
</evidence>
<feature type="region of interest" description="Disordered" evidence="8">
    <location>
        <begin position="620"/>
        <end position="639"/>
    </location>
</feature>
<feature type="domain" description="Peptidase M13 N-terminal" evidence="10">
    <location>
        <begin position="39"/>
        <end position="414"/>
    </location>
</feature>
<dbReference type="PRINTS" id="PR00786">
    <property type="entry name" value="NEPRILYSIN"/>
</dbReference>
<reference evidence="12" key="1">
    <citation type="journal article" date="2019" name="Int. J. Syst. Evol. Microbiol.">
        <title>The Global Catalogue of Microorganisms (GCM) 10K type strain sequencing project: providing services to taxonomists for standard genome sequencing and annotation.</title>
        <authorList>
            <consortium name="The Broad Institute Genomics Platform"/>
            <consortium name="The Broad Institute Genome Sequencing Center for Infectious Disease"/>
            <person name="Wu L."/>
            <person name="Ma J."/>
        </authorList>
    </citation>
    <scope>NUCLEOTIDE SEQUENCE [LARGE SCALE GENOMIC DNA]</scope>
    <source>
        <strain evidence="12">JCM 18303</strain>
    </source>
</reference>
<protein>
    <submittedName>
        <fullName evidence="11">M13 family peptidase</fullName>
    </submittedName>
</protein>
<evidence type="ECO:0000256" key="2">
    <source>
        <dbReference type="ARBA" id="ARBA00007357"/>
    </source>
</evidence>
<keyword evidence="12" id="KW-1185">Reference proteome</keyword>
<keyword evidence="3" id="KW-0645">Protease</keyword>
<comment type="similarity">
    <text evidence="2">Belongs to the peptidase M13 family.</text>
</comment>
<keyword evidence="6" id="KW-0862">Zinc</keyword>
<evidence type="ECO:0000259" key="9">
    <source>
        <dbReference type="Pfam" id="PF01431"/>
    </source>
</evidence>
<evidence type="ECO:0000256" key="1">
    <source>
        <dbReference type="ARBA" id="ARBA00001947"/>
    </source>
</evidence>
<sequence length="671" mass="74455">MLVGAMTVGVSAACGSPAPPPPPPTSGLDLAGFDRAVRPQDDTYAFVNGTWIRNTQIPPDMSEYGSFTQLALRSEENQHTLIEDAARDGGDDPDRRKLGDLFGSFMDTQRLDQLGAQPLQPDFDAINKLATPQDLLKHLGEIQKFGQSNPIGLGVDQDSKDATRYITSVNQGGTALPDRDYYLSGDPKMVGIRDQYRTYVAKMLRLAGLPDPDGAAGRVLDLETKLAQAKWSKVQNRDAIATYNKFTIPDATKATGIDWSAYLAAAGVTDQPAMVIGQPSFFNTLSGLLTSVPLDTWKDYLRWQEITDYAPYLSKDFVDTRFDFVGKVLGGREQNRERWRRGVAAVNGSMGEALGKLYVQSYFPPEAKQRADALVHNIINAYRGSINNLDWMSPATRKAAEDKLNKLAVKIGYPNKWRDYTSLDIQRGDLVGNMKRTSRFEHQIALDKLGKPVDREEWFMDPQTVNAYYSPSMNEIVFPAAILQPPFFDARADDAVNYGAIGAVIGHEISHAFDDQGSKYDGDGNLRDWWTPEDAARFKAKTTALIAQYNAYHPVPDATINGELTLGENIADLSGLTVSHRAYQASLPGGTPGPVIDGFTGEQRFFMGYAQIWRSKERDESLRQSLRTDPHSPGQYRSNGVLPNVDAFYQAFDVKPTDRMYKPPADRIHIW</sequence>
<comment type="cofactor">
    <cofactor evidence="1">
        <name>Zn(2+)</name>
        <dbReference type="ChEBI" id="CHEBI:29105"/>
    </cofactor>
</comment>
<dbReference type="InterPro" id="IPR008753">
    <property type="entry name" value="Peptidase_M13_N"/>
</dbReference>